<evidence type="ECO:0000256" key="2">
    <source>
        <dbReference type="ARBA" id="ARBA00022603"/>
    </source>
</evidence>
<dbReference type="HAMAP" id="MF_00787">
    <property type="entry name" value="CbiD"/>
    <property type="match status" value="1"/>
</dbReference>
<proteinExistence type="inferred from homology"/>
<keyword evidence="2 5" id="KW-0489">Methyltransferase</keyword>
<organism evidence="6 7">
    <name type="scientific">Sarcina ventriculi</name>
    <name type="common">Clostridium ventriculi</name>
    <dbReference type="NCBI Taxonomy" id="1267"/>
    <lineage>
        <taxon>Bacteria</taxon>
        <taxon>Bacillati</taxon>
        <taxon>Bacillota</taxon>
        <taxon>Clostridia</taxon>
        <taxon>Eubacteriales</taxon>
        <taxon>Clostridiaceae</taxon>
        <taxon>Sarcina</taxon>
    </lineage>
</organism>
<dbReference type="SUPFAM" id="SSF111342">
    <property type="entry name" value="CbiD-like"/>
    <property type="match status" value="1"/>
</dbReference>
<evidence type="ECO:0000256" key="3">
    <source>
        <dbReference type="ARBA" id="ARBA00022679"/>
    </source>
</evidence>
<dbReference type="Gene3D" id="3.30.2110.10">
    <property type="entry name" value="CbiD-like"/>
    <property type="match status" value="1"/>
</dbReference>
<evidence type="ECO:0000313" key="6">
    <source>
        <dbReference type="EMBL" id="CUO17913.1"/>
    </source>
</evidence>
<sequence>MFEMYIESFGKKLRCGYTTGSCATAAAKAATYALFNGKSLDYVNILTPNNINIEIEVHETNFYEDYVECLVRKDGGDDIDVTDGILIGARVKKANEFSIDGGEGVGRVYADGLSIKKGEAAINPVPRLMIEKAVKEISENERFEVAVEIFVPDGELVAKKTFNSRLNILNGISILGTTGIVYPMSEEALKASIALEISQKILYSKEIILVFGHMGEKFAKNLGYDEKKMVIMSNFVGFALETCVNKGATRVTIIGHIGKMCKIAYGCFNTHSKVCGVRLEVIALEMALLGYDMEFVKRILNEKTTDGAVNTLGKGNEKLYQNIAKKIKSSAITYIHGEVDIDVLVYKGTVDSEILAKA</sequence>
<keyword evidence="1 5" id="KW-0169">Cobalamin biosynthesis</keyword>
<comment type="catalytic activity">
    <reaction evidence="5">
        <text>Co-precorrin-5B + S-adenosyl-L-methionine = Co-precorrin-6A + S-adenosyl-L-homocysteine</text>
        <dbReference type="Rhea" id="RHEA:26285"/>
        <dbReference type="ChEBI" id="CHEBI:57856"/>
        <dbReference type="ChEBI" id="CHEBI:59789"/>
        <dbReference type="ChEBI" id="CHEBI:60063"/>
        <dbReference type="ChEBI" id="CHEBI:60064"/>
        <dbReference type="EC" id="2.1.1.195"/>
    </reaction>
</comment>
<dbReference type="EMBL" id="CYZR01000008">
    <property type="protein sequence ID" value="CUO17913.1"/>
    <property type="molecule type" value="Genomic_DNA"/>
</dbReference>
<dbReference type="InterPro" id="IPR002748">
    <property type="entry name" value="CbiD"/>
</dbReference>
<keyword evidence="7" id="KW-1185">Reference proteome</keyword>
<gene>
    <name evidence="5" type="primary">cbiD</name>
    <name evidence="6" type="ORF">ERS852473_02127</name>
</gene>
<dbReference type="Proteomes" id="UP000095488">
    <property type="component" value="Unassembled WGS sequence"/>
</dbReference>
<dbReference type="EC" id="2.1.1.195" evidence="5"/>
<dbReference type="NCBIfam" id="TIGR00312">
    <property type="entry name" value="cbiD"/>
    <property type="match status" value="1"/>
</dbReference>
<dbReference type="PANTHER" id="PTHR35863">
    <property type="entry name" value="COBALT-PRECORRIN-5B C(1)-METHYLTRANSFERASE"/>
    <property type="match status" value="1"/>
</dbReference>
<reference evidence="6 7" key="1">
    <citation type="submission" date="2015-09" db="EMBL/GenBank/DDBJ databases">
        <authorList>
            <consortium name="Pathogen Informatics"/>
        </authorList>
    </citation>
    <scope>NUCLEOTIDE SEQUENCE [LARGE SCALE GENOMIC DNA]</scope>
    <source>
        <strain evidence="6 7">2789STDY5834858</strain>
    </source>
</reference>
<dbReference type="PANTHER" id="PTHR35863:SF1">
    <property type="entry name" value="COBALT-PRECORRIN-5B C(1)-METHYLTRANSFERASE"/>
    <property type="match status" value="1"/>
</dbReference>
<evidence type="ECO:0000256" key="1">
    <source>
        <dbReference type="ARBA" id="ARBA00022573"/>
    </source>
</evidence>
<comment type="caution">
    <text evidence="6">The sequence shown here is derived from an EMBL/GenBank/DDBJ whole genome shotgun (WGS) entry which is preliminary data.</text>
</comment>
<protein>
    <recommendedName>
        <fullName evidence="5">Cobalt-precorrin-5B C(1)-methyltransferase</fullName>
        <ecNumber evidence="5">2.1.1.195</ecNumber>
    </recommendedName>
    <alternativeName>
        <fullName evidence="5">Cobalt-precorrin-6A synthase</fullName>
    </alternativeName>
</protein>
<comment type="similarity">
    <text evidence="5">Belongs to the CbiD family.</text>
</comment>
<dbReference type="InterPro" id="IPR036074">
    <property type="entry name" value="CbiD_sf"/>
</dbReference>
<name>A0ABM9USB4_SARVE</name>
<comment type="function">
    <text evidence="5">Catalyzes the methylation of C-1 in cobalt-precorrin-5B to form cobalt-precorrin-6A.</text>
</comment>
<evidence type="ECO:0000256" key="5">
    <source>
        <dbReference type="HAMAP-Rule" id="MF_00787"/>
    </source>
</evidence>
<evidence type="ECO:0000313" key="7">
    <source>
        <dbReference type="Proteomes" id="UP000095488"/>
    </source>
</evidence>
<comment type="pathway">
    <text evidence="5">Cofactor biosynthesis; adenosylcobalamin biosynthesis; cob(II)yrinate a,c-diamide from sirohydrochlorin (anaerobic route): step 6/10.</text>
</comment>
<keyword evidence="4 5" id="KW-0949">S-adenosyl-L-methionine</keyword>
<evidence type="ECO:0000256" key="4">
    <source>
        <dbReference type="ARBA" id="ARBA00022691"/>
    </source>
</evidence>
<dbReference type="RefSeq" id="WP_055260119.1">
    <property type="nucleotide sequence ID" value="NZ_CABIXL010000008.1"/>
</dbReference>
<dbReference type="Pfam" id="PF01888">
    <property type="entry name" value="CbiD"/>
    <property type="match status" value="1"/>
</dbReference>
<dbReference type="PIRSF" id="PIRSF026782">
    <property type="entry name" value="CbiD"/>
    <property type="match status" value="1"/>
</dbReference>
<keyword evidence="3 5" id="KW-0808">Transferase</keyword>
<accession>A0ABM9USB4</accession>